<evidence type="ECO:0000313" key="3">
    <source>
        <dbReference type="EMBL" id="OAA70525.1"/>
    </source>
</evidence>
<dbReference type="OrthoDB" id="3439669at2759"/>
<feature type="region of interest" description="Disordered" evidence="2">
    <location>
        <begin position="616"/>
        <end position="675"/>
    </location>
</feature>
<feature type="compositionally biased region" description="Basic and acidic residues" evidence="2">
    <location>
        <begin position="475"/>
        <end position="495"/>
    </location>
</feature>
<feature type="compositionally biased region" description="Acidic residues" evidence="2">
    <location>
        <begin position="1"/>
        <end position="17"/>
    </location>
</feature>
<dbReference type="Proteomes" id="UP000076744">
    <property type="component" value="Unassembled WGS sequence"/>
</dbReference>
<keyword evidence="4" id="KW-1185">Reference proteome</keyword>
<sequence length="675" mass="76023">MDEPQLEYITDSDDDSNDSQPDVDFQGDCLKSCELPFKDRRETALRRKLRLKRLRRNLLRAQVAGTLARARLREAREQLSELEQRSRNRDRTRKVQTTWKTKLAMMLRGNEESLSYANLYKLSCREENSSTLLHPMLRLRAPNTNELAAELAAQRESLAGEARDEPVSVQVHFERPFPQDILIKILKYALVFPGEPVHVVSRLDEHQFPDETHVLARPNDELDPEGTHLRLLRRFLVGEGPFSLTYAQKPNELLAPLLVSRQWHYIATNLFYGLNRFCFSSLGELGRFARGIGPRLQRVQDIELFWIGSFEVLFKINRSGRFVSRRSQPLSWLPEARRLKRVGVYLRASDPAHMRRRHEILGKVRFDKNHTINQANFRQQRNMYTVQGMDNMWCLRGTHAVKFWDYDEFLNGGAANRCIRDHDFIAQMNDVTGRPKAPADERMARFRHLCALSAAYVPSEAEVCAVEYAVHMEPERDDGRVDVHEEPNDSGHGSDQDSPGDSSDDSDGPPPGGPPVIVVDDDDDDDDEGVAMSDAPLNAEQDGAEMTYGGRQGHGAAMAGTSPDGAGGGSPLADGRLWSPSLFFGPLSPRRLSTMPPYTASAGSVDPESSLFFRGSSTITVKDDDDSNNDDNGEGNDAGAAPVVQGRRPVQDWEMDDDEEGSEESDDDDDKDEKK</sequence>
<name>A0A168BTC9_CORFA</name>
<feature type="compositionally biased region" description="Acidic residues" evidence="2">
    <location>
        <begin position="519"/>
        <end position="529"/>
    </location>
</feature>
<feature type="coiled-coil region" evidence="1">
    <location>
        <begin position="65"/>
        <end position="92"/>
    </location>
</feature>
<dbReference type="EMBL" id="AZHB01000004">
    <property type="protein sequence ID" value="OAA70525.1"/>
    <property type="molecule type" value="Genomic_DNA"/>
</dbReference>
<feature type="region of interest" description="Disordered" evidence="2">
    <location>
        <begin position="475"/>
        <end position="577"/>
    </location>
</feature>
<protein>
    <submittedName>
        <fullName evidence="3">Uncharacterized protein</fullName>
    </submittedName>
</protein>
<dbReference type="RefSeq" id="XP_018706812.1">
    <property type="nucleotide sequence ID" value="XM_018846105.1"/>
</dbReference>
<proteinExistence type="predicted"/>
<evidence type="ECO:0000256" key="1">
    <source>
        <dbReference type="SAM" id="Coils"/>
    </source>
</evidence>
<gene>
    <name evidence="3" type="ORF">ISF_02499</name>
</gene>
<feature type="region of interest" description="Disordered" evidence="2">
    <location>
        <begin position="1"/>
        <end position="24"/>
    </location>
</feature>
<evidence type="ECO:0000256" key="2">
    <source>
        <dbReference type="SAM" id="MobiDB-lite"/>
    </source>
</evidence>
<organism evidence="3 4">
    <name type="scientific">Cordyceps fumosorosea (strain ARSEF 2679)</name>
    <name type="common">Isaria fumosorosea</name>
    <dbReference type="NCBI Taxonomy" id="1081104"/>
    <lineage>
        <taxon>Eukaryota</taxon>
        <taxon>Fungi</taxon>
        <taxon>Dikarya</taxon>
        <taxon>Ascomycota</taxon>
        <taxon>Pezizomycotina</taxon>
        <taxon>Sordariomycetes</taxon>
        <taxon>Hypocreomycetidae</taxon>
        <taxon>Hypocreales</taxon>
        <taxon>Cordycipitaceae</taxon>
        <taxon>Cordyceps</taxon>
    </lineage>
</organism>
<dbReference type="AlphaFoldDB" id="A0A168BTC9"/>
<feature type="compositionally biased region" description="Acidic residues" evidence="2">
    <location>
        <begin position="623"/>
        <end position="634"/>
    </location>
</feature>
<comment type="caution">
    <text evidence="3">The sequence shown here is derived from an EMBL/GenBank/DDBJ whole genome shotgun (WGS) entry which is preliminary data.</text>
</comment>
<accession>A0A168BTC9</accession>
<keyword evidence="1" id="KW-0175">Coiled coil</keyword>
<dbReference type="STRING" id="1081104.A0A168BTC9"/>
<feature type="compositionally biased region" description="Acidic residues" evidence="2">
    <location>
        <begin position="653"/>
        <end position="675"/>
    </location>
</feature>
<reference evidence="3 4" key="1">
    <citation type="journal article" date="2016" name="Genome Biol. Evol.">
        <title>Divergent and convergent evolution of fungal pathogenicity.</title>
        <authorList>
            <person name="Shang Y."/>
            <person name="Xiao G."/>
            <person name="Zheng P."/>
            <person name="Cen K."/>
            <person name="Zhan S."/>
            <person name="Wang C."/>
        </authorList>
    </citation>
    <scope>NUCLEOTIDE SEQUENCE [LARGE SCALE GENOMIC DNA]</scope>
    <source>
        <strain evidence="3 4">ARSEF 2679</strain>
    </source>
</reference>
<evidence type="ECO:0000313" key="4">
    <source>
        <dbReference type="Proteomes" id="UP000076744"/>
    </source>
</evidence>
<dbReference type="GeneID" id="30018791"/>